<evidence type="ECO:0000256" key="3">
    <source>
        <dbReference type="ARBA" id="ARBA00022448"/>
    </source>
</evidence>
<feature type="transmembrane region" description="Helical" evidence="12">
    <location>
        <begin position="299"/>
        <end position="316"/>
    </location>
</feature>
<evidence type="ECO:0000256" key="9">
    <source>
        <dbReference type="ARBA" id="ARBA00023251"/>
    </source>
</evidence>
<feature type="transmembrane region" description="Helical" evidence="12">
    <location>
        <begin position="356"/>
        <end position="374"/>
    </location>
</feature>
<dbReference type="InterPro" id="IPR005829">
    <property type="entry name" value="Sugar_transporter_CS"/>
</dbReference>
<keyword evidence="5" id="KW-0997">Cell inner membrane</keyword>
<feature type="transmembrane region" description="Helical" evidence="12">
    <location>
        <begin position="386"/>
        <end position="404"/>
    </location>
</feature>
<dbReference type="Pfam" id="PF07690">
    <property type="entry name" value="MFS_1"/>
    <property type="match status" value="1"/>
</dbReference>
<evidence type="ECO:0000256" key="11">
    <source>
        <dbReference type="ARBA" id="ARBA00040126"/>
    </source>
</evidence>
<feature type="transmembrane region" description="Helical" evidence="12">
    <location>
        <begin position="12"/>
        <end position="31"/>
    </location>
</feature>
<evidence type="ECO:0000256" key="2">
    <source>
        <dbReference type="ARBA" id="ARBA00011245"/>
    </source>
</evidence>
<evidence type="ECO:0000256" key="1">
    <source>
        <dbReference type="ARBA" id="ARBA00004429"/>
    </source>
</evidence>
<keyword evidence="7 12" id="KW-1133">Transmembrane helix</keyword>
<comment type="subunit">
    <text evidence="2">Monomer.</text>
</comment>
<accession>A0A8J3CP21</accession>
<evidence type="ECO:0000256" key="8">
    <source>
        <dbReference type="ARBA" id="ARBA00023136"/>
    </source>
</evidence>
<sequence length="419" mass="45989">MPISLKTKAPHVWWGWFPIFLVLFEVSVYTANDMIQPAMPRVVAEHGVSSAWIATALTAFMIGGGLLTWLLGPYSDLVGRRPVLLTGVALFFLACLATHFIAHIEGFMLLRVLQGMGMSFIGAVGYAAIQEGFEEKRAIRIMALMANVSLIAPLLGPLLGAWIIEWAPWQTIFAINASLALIAFVGLFFCMPETLPLEVKQSTMRSAPNLLRFLSHLVHQYRALAEDKNFWRNSMTPALMITPTLGWIGLGPMILMNDFGLSSREFALWQIPVFSCLIAANLFLAYVTGRWPLQRSLYIGLWIAACAALLGLGLVFTIGAAVWILALITALIGVVDGLSMSVYYRFALTGSDAPKGILAAAVSVVFMAVLAVAVEVYKWTYLHFGMQGYLVLTTACMWVFIVLARRTIAHGLTLREPAA</sequence>
<evidence type="ECO:0000259" key="13">
    <source>
        <dbReference type="PROSITE" id="PS50850"/>
    </source>
</evidence>
<dbReference type="PANTHER" id="PTHR23502">
    <property type="entry name" value="MAJOR FACILITATOR SUPERFAMILY"/>
    <property type="match status" value="1"/>
</dbReference>
<evidence type="ECO:0000256" key="6">
    <source>
        <dbReference type="ARBA" id="ARBA00022692"/>
    </source>
</evidence>
<protein>
    <recommendedName>
        <fullName evidence="11">Multidrug transporter MdfA</fullName>
    </recommendedName>
</protein>
<dbReference type="RefSeq" id="WP_189493779.1">
    <property type="nucleotide sequence ID" value="NZ_BMZG01000012.1"/>
</dbReference>
<evidence type="ECO:0000256" key="4">
    <source>
        <dbReference type="ARBA" id="ARBA00022475"/>
    </source>
</evidence>
<dbReference type="Proteomes" id="UP000614287">
    <property type="component" value="Unassembled WGS sequence"/>
</dbReference>
<dbReference type="GO" id="GO:0046677">
    <property type="term" value="P:response to antibiotic"/>
    <property type="evidence" value="ECO:0007669"/>
    <property type="project" value="UniProtKB-KW"/>
</dbReference>
<organism evidence="14 15">
    <name type="scientific">Formosimonas limnophila</name>
    <dbReference type="NCBI Taxonomy" id="1384487"/>
    <lineage>
        <taxon>Bacteria</taxon>
        <taxon>Pseudomonadati</taxon>
        <taxon>Pseudomonadota</taxon>
        <taxon>Betaproteobacteria</taxon>
        <taxon>Burkholderiales</taxon>
        <taxon>Burkholderiaceae</taxon>
        <taxon>Formosimonas</taxon>
    </lineage>
</organism>
<dbReference type="PANTHER" id="PTHR23502:SF43">
    <property type="entry name" value="MULTIDRUG TRANSPORTER MDFA"/>
    <property type="match status" value="1"/>
</dbReference>
<gene>
    <name evidence="14" type="primary">cmr</name>
    <name evidence="14" type="ORF">GCM10009007_19460</name>
</gene>
<evidence type="ECO:0000256" key="10">
    <source>
        <dbReference type="ARBA" id="ARBA00038406"/>
    </source>
</evidence>
<dbReference type="GO" id="GO:0015385">
    <property type="term" value="F:sodium:proton antiporter activity"/>
    <property type="evidence" value="ECO:0007669"/>
    <property type="project" value="TreeGrafter"/>
</dbReference>
<evidence type="ECO:0000256" key="12">
    <source>
        <dbReference type="SAM" id="Phobius"/>
    </source>
</evidence>
<dbReference type="SUPFAM" id="SSF103473">
    <property type="entry name" value="MFS general substrate transporter"/>
    <property type="match status" value="1"/>
</dbReference>
<keyword evidence="3" id="KW-0813">Transport</keyword>
<feature type="domain" description="Major facilitator superfamily (MFS) profile" evidence="13">
    <location>
        <begin position="11"/>
        <end position="406"/>
    </location>
</feature>
<dbReference type="Gene3D" id="1.20.1720.10">
    <property type="entry name" value="Multidrug resistance protein D"/>
    <property type="match status" value="1"/>
</dbReference>
<keyword evidence="8 12" id="KW-0472">Membrane</keyword>
<evidence type="ECO:0000313" key="15">
    <source>
        <dbReference type="Proteomes" id="UP000614287"/>
    </source>
</evidence>
<dbReference type="GO" id="GO:0005886">
    <property type="term" value="C:plasma membrane"/>
    <property type="evidence" value="ECO:0007669"/>
    <property type="project" value="UniProtKB-SubCell"/>
</dbReference>
<dbReference type="PROSITE" id="PS00216">
    <property type="entry name" value="SUGAR_TRANSPORT_1"/>
    <property type="match status" value="1"/>
</dbReference>
<reference evidence="14" key="1">
    <citation type="journal article" date="2014" name="Int. J. Syst. Evol. Microbiol.">
        <title>Complete genome sequence of Corynebacterium casei LMG S-19264T (=DSM 44701T), isolated from a smear-ripened cheese.</title>
        <authorList>
            <consortium name="US DOE Joint Genome Institute (JGI-PGF)"/>
            <person name="Walter F."/>
            <person name="Albersmeier A."/>
            <person name="Kalinowski J."/>
            <person name="Ruckert C."/>
        </authorList>
    </citation>
    <scope>NUCLEOTIDE SEQUENCE</scope>
    <source>
        <strain evidence="14">KCTC 32501</strain>
    </source>
</reference>
<feature type="transmembrane region" description="Helical" evidence="12">
    <location>
        <begin position="83"/>
        <end position="102"/>
    </location>
</feature>
<reference evidence="14" key="2">
    <citation type="submission" date="2020-09" db="EMBL/GenBank/DDBJ databases">
        <authorList>
            <person name="Sun Q."/>
            <person name="Kim S."/>
        </authorList>
    </citation>
    <scope>NUCLEOTIDE SEQUENCE</scope>
    <source>
        <strain evidence="14">KCTC 32501</strain>
    </source>
</reference>
<keyword evidence="6 12" id="KW-0812">Transmembrane</keyword>
<evidence type="ECO:0000256" key="7">
    <source>
        <dbReference type="ARBA" id="ARBA00022989"/>
    </source>
</evidence>
<feature type="transmembrane region" description="Helical" evidence="12">
    <location>
        <begin position="322"/>
        <end position="344"/>
    </location>
</feature>
<dbReference type="PROSITE" id="PS50850">
    <property type="entry name" value="MFS"/>
    <property type="match status" value="1"/>
</dbReference>
<comment type="subcellular location">
    <subcellularLocation>
        <location evidence="1">Cell inner membrane</location>
        <topology evidence="1">Multi-pass membrane protein</topology>
    </subcellularLocation>
</comment>
<comment type="caution">
    <text evidence="14">The sequence shown here is derived from an EMBL/GenBank/DDBJ whole genome shotgun (WGS) entry which is preliminary data.</text>
</comment>
<feature type="transmembrane region" description="Helical" evidence="12">
    <location>
        <begin position="267"/>
        <end position="287"/>
    </location>
</feature>
<dbReference type="InterPro" id="IPR036259">
    <property type="entry name" value="MFS_trans_sf"/>
</dbReference>
<feature type="transmembrane region" description="Helical" evidence="12">
    <location>
        <begin position="141"/>
        <end position="164"/>
    </location>
</feature>
<comment type="similarity">
    <text evidence="10">Belongs to the major facilitator superfamily. MdfA family.</text>
</comment>
<dbReference type="InterPro" id="IPR020846">
    <property type="entry name" value="MFS_dom"/>
</dbReference>
<keyword evidence="9" id="KW-0046">Antibiotic resistance</keyword>
<dbReference type="AlphaFoldDB" id="A0A8J3CP21"/>
<keyword evidence="15" id="KW-1185">Reference proteome</keyword>
<dbReference type="EMBL" id="BMZG01000012">
    <property type="protein sequence ID" value="GHA78504.1"/>
    <property type="molecule type" value="Genomic_DNA"/>
</dbReference>
<name>A0A8J3CP21_9BURK</name>
<dbReference type="InterPro" id="IPR011701">
    <property type="entry name" value="MFS"/>
</dbReference>
<evidence type="ECO:0000256" key="5">
    <source>
        <dbReference type="ARBA" id="ARBA00022519"/>
    </source>
</evidence>
<evidence type="ECO:0000313" key="14">
    <source>
        <dbReference type="EMBL" id="GHA78504.1"/>
    </source>
</evidence>
<keyword evidence="4" id="KW-1003">Cell membrane</keyword>
<feature type="transmembrane region" description="Helical" evidence="12">
    <location>
        <begin position="238"/>
        <end position="255"/>
    </location>
</feature>
<feature type="transmembrane region" description="Helical" evidence="12">
    <location>
        <begin position="170"/>
        <end position="191"/>
    </location>
</feature>
<proteinExistence type="inferred from homology"/>
<dbReference type="GO" id="GO:1990961">
    <property type="term" value="P:xenobiotic detoxification by transmembrane export across the plasma membrane"/>
    <property type="evidence" value="ECO:0007669"/>
    <property type="project" value="TreeGrafter"/>
</dbReference>
<feature type="transmembrane region" description="Helical" evidence="12">
    <location>
        <begin position="51"/>
        <end position="71"/>
    </location>
</feature>
<feature type="transmembrane region" description="Helical" evidence="12">
    <location>
        <begin position="108"/>
        <end position="129"/>
    </location>
</feature>